<dbReference type="InterPro" id="IPR029760">
    <property type="entry name" value="GPX_CS"/>
</dbReference>
<evidence type="ECO:0000256" key="2">
    <source>
        <dbReference type="ARBA" id="ARBA00022559"/>
    </source>
</evidence>
<keyword evidence="6" id="KW-1185">Reference proteome</keyword>
<keyword evidence="2 5" id="KW-0575">Peroxidase</keyword>
<evidence type="ECO:0000313" key="7">
    <source>
        <dbReference type="RefSeq" id="XP_052755379.1"/>
    </source>
</evidence>
<name>A0ABM3MVT6_GALME</name>
<evidence type="ECO:0000256" key="4">
    <source>
        <dbReference type="ARBA" id="ARBA00023002"/>
    </source>
</evidence>
<accession>A0ABM3MVT6</accession>
<dbReference type="PANTHER" id="PTHR11592:SF134">
    <property type="entry name" value="PHOSPHOLIPID HYDROPEROXIDE GLUTATHIONE PEROXIDASE"/>
    <property type="match status" value="1"/>
</dbReference>
<dbReference type="InterPro" id="IPR036249">
    <property type="entry name" value="Thioredoxin-like_sf"/>
</dbReference>
<dbReference type="Pfam" id="PF00255">
    <property type="entry name" value="GSHPx"/>
    <property type="match status" value="2"/>
</dbReference>
<evidence type="ECO:0000256" key="3">
    <source>
        <dbReference type="ARBA" id="ARBA00022933"/>
    </source>
</evidence>
<evidence type="ECO:0000256" key="1">
    <source>
        <dbReference type="ARBA" id="ARBA00006926"/>
    </source>
</evidence>
<dbReference type="RefSeq" id="XP_052755379.1">
    <property type="nucleotide sequence ID" value="XM_052899419.1"/>
</dbReference>
<dbReference type="Proteomes" id="UP001652740">
    <property type="component" value="Unplaced"/>
</dbReference>
<dbReference type="PROSITE" id="PS51355">
    <property type="entry name" value="GLUTATHIONE_PEROXID_3"/>
    <property type="match status" value="2"/>
</dbReference>
<protein>
    <recommendedName>
        <fullName evidence="5">Glutathione peroxidase</fullName>
    </recommendedName>
</protein>
<organism evidence="6 7">
    <name type="scientific">Galleria mellonella</name>
    <name type="common">Greater wax moth</name>
    <dbReference type="NCBI Taxonomy" id="7137"/>
    <lineage>
        <taxon>Eukaryota</taxon>
        <taxon>Metazoa</taxon>
        <taxon>Ecdysozoa</taxon>
        <taxon>Arthropoda</taxon>
        <taxon>Hexapoda</taxon>
        <taxon>Insecta</taxon>
        <taxon>Pterygota</taxon>
        <taxon>Neoptera</taxon>
        <taxon>Endopterygota</taxon>
        <taxon>Lepidoptera</taxon>
        <taxon>Glossata</taxon>
        <taxon>Ditrysia</taxon>
        <taxon>Pyraloidea</taxon>
        <taxon>Pyralidae</taxon>
        <taxon>Galleriinae</taxon>
        <taxon>Galleria</taxon>
    </lineage>
</organism>
<dbReference type="CDD" id="cd00340">
    <property type="entry name" value="GSH_Peroxidase"/>
    <property type="match status" value="2"/>
</dbReference>
<reference evidence="7" key="1">
    <citation type="submission" date="2025-08" db="UniProtKB">
        <authorList>
            <consortium name="RefSeq"/>
        </authorList>
    </citation>
    <scope>IDENTIFICATION</scope>
    <source>
        <tissue evidence="7">Whole larvae</tissue>
    </source>
</reference>
<dbReference type="Gene3D" id="3.40.30.10">
    <property type="entry name" value="Glutaredoxin"/>
    <property type="match status" value="2"/>
</dbReference>
<keyword evidence="3" id="KW-0712">Selenocysteine</keyword>
<dbReference type="InterPro" id="IPR000889">
    <property type="entry name" value="Glutathione_peroxidase"/>
</dbReference>
<comment type="similarity">
    <text evidence="1 5">Belongs to the glutathione peroxidase family.</text>
</comment>
<sequence length="382" mass="42964">MTIGSKAVSKLIVPIISNVVCLARSQFSTILFCSKMAVDNPDFKSATSIHEFTVKNIKGADVKLDIYKGHVCIIVNVASQCGLTANNYKQLNELYEQYAETKGLRILAFPCNQFAGQEPGNSEDIVCFAADRKVKFDLFEKIDVNGDNASQLWKFLKHKQGGTLGSSIKWNFTKFIVDKDGVPVERHGPNVDPKDLVKSLEKYWCLQIVSRKMAEANNPDYKSATSIHEFTVKNIKGEDVKLDVYKGHICIIVNVASQCGLTANNYKQLNELYEQYAESKGLRILAFPCNQFAGQEPGNSEEIVCFASERKVKFDLFEKIDVNGDGTNPLWKFLKHKQGGTLGNFIKWNFTKFIIDKNGIPVERHGPNVDPKDLVKSLEKYW</sequence>
<keyword evidence="4 5" id="KW-0560">Oxidoreductase</keyword>
<dbReference type="PROSITE" id="PS00460">
    <property type="entry name" value="GLUTATHIONE_PEROXID_1"/>
    <property type="match status" value="2"/>
</dbReference>
<gene>
    <name evidence="7" type="primary">LOC113509583</name>
</gene>
<evidence type="ECO:0000313" key="6">
    <source>
        <dbReference type="Proteomes" id="UP001652740"/>
    </source>
</evidence>
<dbReference type="PANTHER" id="PTHR11592">
    <property type="entry name" value="GLUTATHIONE PEROXIDASE"/>
    <property type="match status" value="1"/>
</dbReference>
<dbReference type="PROSITE" id="PS00763">
    <property type="entry name" value="GLUTATHIONE_PEROXID_2"/>
    <property type="match status" value="2"/>
</dbReference>
<dbReference type="SUPFAM" id="SSF52833">
    <property type="entry name" value="Thioredoxin-like"/>
    <property type="match status" value="2"/>
</dbReference>
<dbReference type="GeneID" id="113509583"/>
<dbReference type="PRINTS" id="PR01011">
    <property type="entry name" value="GLUTPROXDASE"/>
</dbReference>
<proteinExistence type="inferred from homology"/>
<dbReference type="InterPro" id="IPR029759">
    <property type="entry name" value="GPX_AS"/>
</dbReference>
<evidence type="ECO:0000256" key="5">
    <source>
        <dbReference type="RuleBase" id="RU000499"/>
    </source>
</evidence>